<dbReference type="Pfam" id="PF19822">
    <property type="entry name" value="DUF6304"/>
    <property type="match status" value="1"/>
</dbReference>
<name>A0A940RYQ5_9ACTN</name>
<organism evidence="1 2">
    <name type="scientific">Streptomyces montanisoli</name>
    <dbReference type="NCBI Taxonomy" id="2798581"/>
    <lineage>
        <taxon>Bacteria</taxon>
        <taxon>Bacillati</taxon>
        <taxon>Actinomycetota</taxon>
        <taxon>Actinomycetes</taxon>
        <taxon>Kitasatosporales</taxon>
        <taxon>Streptomycetaceae</taxon>
        <taxon>Streptomyces</taxon>
    </lineage>
</organism>
<dbReference type="InterPro" id="IPR046271">
    <property type="entry name" value="DUF6304"/>
</dbReference>
<gene>
    <name evidence="1" type="ORF">JFN87_15775</name>
</gene>
<comment type="caution">
    <text evidence="1">The sequence shown here is derived from an EMBL/GenBank/DDBJ whole genome shotgun (WGS) entry which is preliminary data.</text>
</comment>
<dbReference type="EMBL" id="JAGIQL010000056">
    <property type="protein sequence ID" value="MBP0458949.1"/>
    <property type="molecule type" value="Genomic_DNA"/>
</dbReference>
<dbReference type="AlphaFoldDB" id="A0A940RYQ5"/>
<dbReference type="Proteomes" id="UP000670475">
    <property type="component" value="Unassembled WGS sequence"/>
</dbReference>
<keyword evidence="2" id="KW-1185">Reference proteome</keyword>
<dbReference type="RefSeq" id="WP_209340695.1">
    <property type="nucleotide sequence ID" value="NZ_JAGIQL010000056.1"/>
</dbReference>
<proteinExistence type="predicted"/>
<reference evidence="1" key="1">
    <citation type="submission" date="2021-03" db="EMBL/GenBank/DDBJ databases">
        <title>Whole genome sequence of Streptomyces bomunensis MMS17-BM035.</title>
        <authorList>
            <person name="Lee J.H."/>
        </authorList>
    </citation>
    <scope>NUCLEOTIDE SEQUENCE</scope>
    <source>
        <strain evidence="1">MMS17-BM035</strain>
    </source>
</reference>
<accession>A0A940RYQ5</accession>
<evidence type="ECO:0000313" key="1">
    <source>
        <dbReference type="EMBL" id="MBP0458949.1"/>
    </source>
</evidence>
<protein>
    <submittedName>
        <fullName evidence="1">Uncharacterized protein</fullName>
    </submittedName>
</protein>
<sequence>MTAESRDTWAGWYRDRQGAEAITIASDDGRVHTEVRGVEYQGDDFATLRSAGAGAPLTSCVLEWDMPMPVTAAGDTQRATLSCLLTLGDKGPELALTLHWAGAAYDSGIAGGGFREALGRIGRQLPGGTELAGRTLVGA</sequence>
<evidence type="ECO:0000313" key="2">
    <source>
        <dbReference type="Proteomes" id="UP000670475"/>
    </source>
</evidence>